<name>A0A286DVF8_9ACTN</name>
<dbReference type="SUPFAM" id="SSF140959">
    <property type="entry name" value="Indolic compounds 2,3-dioxygenase-like"/>
    <property type="match status" value="1"/>
</dbReference>
<dbReference type="GO" id="GO:0019442">
    <property type="term" value="P:L-tryptophan catabolic process to acetyl-CoA"/>
    <property type="evidence" value="ECO:0007669"/>
    <property type="project" value="TreeGrafter"/>
</dbReference>
<evidence type="ECO:0000313" key="2">
    <source>
        <dbReference type="Proteomes" id="UP000219072"/>
    </source>
</evidence>
<dbReference type="RefSeq" id="WP_097231077.1">
    <property type="nucleotide sequence ID" value="NZ_OCNE01000006.1"/>
</dbReference>
<dbReference type="GO" id="GO:0020037">
    <property type="term" value="F:heme binding"/>
    <property type="evidence" value="ECO:0007669"/>
    <property type="project" value="InterPro"/>
</dbReference>
<dbReference type="OrthoDB" id="9776847at2"/>
<proteinExistence type="predicted"/>
<dbReference type="GO" id="GO:0004833">
    <property type="term" value="F:L-tryptophan 2,3-dioxygenase activity"/>
    <property type="evidence" value="ECO:0007669"/>
    <property type="project" value="InterPro"/>
</dbReference>
<evidence type="ECO:0000313" key="1">
    <source>
        <dbReference type="EMBL" id="SOD62613.1"/>
    </source>
</evidence>
<dbReference type="PANTHER" id="PTHR10138:SF0">
    <property type="entry name" value="TRYPTOPHAN 2,3-DIOXYGENASE"/>
    <property type="match status" value="1"/>
</dbReference>
<dbReference type="GO" id="GO:0019441">
    <property type="term" value="P:L-tryptophan catabolic process to kynurenine"/>
    <property type="evidence" value="ECO:0007669"/>
    <property type="project" value="InterPro"/>
</dbReference>
<accession>A0A286DVF8</accession>
<dbReference type="Gene3D" id="1.20.58.480">
    <property type="match status" value="1"/>
</dbReference>
<dbReference type="InterPro" id="IPR037217">
    <property type="entry name" value="Trp/Indoleamine_2_3_dOase-like"/>
</dbReference>
<dbReference type="EMBL" id="OCNE01000006">
    <property type="protein sequence ID" value="SOD62613.1"/>
    <property type="molecule type" value="Genomic_DNA"/>
</dbReference>
<dbReference type="AlphaFoldDB" id="A0A286DVF8"/>
<dbReference type="Proteomes" id="UP000219072">
    <property type="component" value="Unassembled WGS sequence"/>
</dbReference>
<gene>
    <name evidence="1" type="ORF">SAMN06297387_106190</name>
</gene>
<keyword evidence="1" id="KW-0223">Dioxygenase</keyword>
<dbReference type="PANTHER" id="PTHR10138">
    <property type="entry name" value="TRYPTOPHAN 2,3-DIOXYGENASE"/>
    <property type="match status" value="1"/>
</dbReference>
<reference evidence="1 2" key="1">
    <citation type="submission" date="2017-09" db="EMBL/GenBank/DDBJ databases">
        <authorList>
            <person name="Ehlers B."/>
            <person name="Leendertz F.H."/>
        </authorList>
    </citation>
    <scope>NUCLEOTIDE SEQUENCE [LARGE SCALE GENOMIC DNA]</scope>
    <source>
        <strain evidence="1 2">CGMCC 4.7095</strain>
    </source>
</reference>
<protein>
    <submittedName>
        <fullName evidence="1">Tryptophan 2,3-dioxygenase</fullName>
    </submittedName>
</protein>
<dbReference type="InterPro" id="IPR004981">
    <property type="entry name" value="Trp_2_3_dOase"/>
</dbReference>
<dbReference type="GO" id="GO:0046872">
    <property type="term" value="F:metal ion binding"/>
    <property type="evidence" value="ECO:0007669"/>
    <property type="project" value="InterPro"/>
</dbReference>
<organism evidence="1 2">
    <name type="scientific">Streptomyces zhaozhouensis</name>
    <dbReference type="NCBI Taxonomy" id="1300267"/>
    <lineage>
        <taxon>Bacteria</taxon>
        <taxon>Bacillati</taxon>
        <taxon>Actinomycetota</taxon>
        <taxon>Actinomycetes</taxon>
        <taxon>Kitasatosporales</taxon>
        <taxon>Streptomycetaceae</taxon>
        <taxon>Streptomyces</taxon>
    </lineage>
</organism>
<keyword evidence="2" id="KW-1185">Reference proteome</keyword>
<dbReference type="Pfam" id="PF03301">
    <property type="entry name" value="Trp_dioxygenase"/>
    <property type="match status" value="2"/>
</dbReference>
<sequence>MTDTVTDPVTDPAEQREDVTYGSFLRLPELLTLQGRSTKAHDELLFQITHQSFELWFALSLDELEHVRTRLADGELSTARAGLRRLREITRLWLGHIDVLDTMTPGGFNEFRFTLEDASGFQSVQFRELEMVSGHKDSRYLRLPGATEDELARLRRRFEEPSLRETFAALLERRGVTADQLYTADDAHRDLRDTADELLSYDAMFHQWRYRHWLIVFRMLGTRRGSAGSSGAGFLQSTLNQWFFPELQDARAAVYSTPNEPSAEGDGDVVYGCPMGYGSE</sequence>
<keyword evidence="1" id="KW-0560">Oxidoreductase</keyword>